<evidence type="ECO:0000313" key="2">
    <source>
        <dbReference type="Proteomes" id="UP000198640"/>
    </source>
</evidence>
<gene>
    <name evidence="1" type="ORF">SAMN05421881_10691</name>
</gene>
<protein>
    <submittedName>
        <fullName evidence="1">Uncharacterized protein</fullName>
    </submittedName>
</protein>
<reference evidence="1 2" key="1">
    <citation type="submission" date="2016-10" db="EMBL/GenBank/DDBJ databases">
        <authorList>
            <person name="de Groot N.N."/>
        </authorList>
    </citation>
    <scope>NUCLEOTIDE SEQUENCE [LARGE SCALE GENOMIC DNA]</scope>
    <source>
        <strain evidence="1 2">Nm1</strain>
    </source>
</reference>
<dbReference type="AlphaFoldDB" id="A0A1H3N805"/>
<dbReference type="EMBL" id="FNOY01000069">
    <property type="protein sequence ID" value="SDY84605.1"/>
    <property type="molecule type" value="Genomic_DNA"/>
</dbReference>
<name>A0A1H3N805_9PROT</name>
<organism evidence="1 2">
    <name type="scientific">Nitrosomonas halophila</name>
    <dbReference type="NCBI Taxonomy" id="44576"/>
    <lineage>
        <taxon>Bacteria</taxon>
        <taxon>Pseudomonadati</taxon>
        <taxon>Pseudomonadota</taxon>
        <taxon>Betaproteobacteria</taxon>
        <taxon>Nitrosomonadales</taxon>
        <taxon>Nitrosomonadaceae</taxon>
        <taxon>Nitrosomonas</taxon>
    </lineage>
</organism>
<sequence>MSIPSIFNLTSIGFEHEPVGEIEQSFLLCTWSEQNDHFPLSFDSVWMATVISVYFERMDR</sequence>
<proteinExistence type="predicted"/>
<dbReference type="Proteomes" id="UP000198640">
    <property type="component" value="Unassembled WGS sequence"/>
</dbReference>
<accession>A0A1H3N805</accession>
<keyword evidence="2" id="KW-1185">Reference proteome</keyword>
<evidence type="ECO:0000313" key="1">
    <source>
        <dbReference type="EMBL" id="SDY84605.1"/>
    </source>
</evidence>